<evidence type="ECO:0000256" key="2">
    <source>
        <dbReference type="SAM" id="Phobius"/>
    </source>
</evidence>
<proteinExistence type="predicted"/>
<keyword evidence="4" id="KW-1185">Reference proteome</keyword>
<feature type="transmembrane region" description="Helical" evidence="2">
    <location>
        <begin position="183"/>
        <end position="204"/>
    </location>
</feature>
<comment type="caution">
    <text evidence="3">The sequence shown here is derived from an EMBL/GenBank/DDBJ whole genome shotgun (WGS) entry which is preliminary data.</text>
</comment>
<feature type="compositionally biased region" description="Low complexity" evidence="1">
    <location>
        <begin position="76"/>
        <end position="93"/>
    </location>
</feature>
<evidence type="ECO:0000256" key="1">
    <source>
        <dbReference type="SAM" id="MobiDB-lite"/>
    </source>
</evidence>
<dbReference type="EMBL" id="BMVO01000039">
    <property type="protein sequence ID" value="GHB31148.1"/>
    <property type="molecule type" value="Genomic_DNA"/>
</dbReference>
<sequence>MTTQHETVFDLTRPPVPFAPAGPATASVGPAAAPVGRAGAPAPHPRGEDAGMNEMLTDGHHAGQGEAVAPAAPLTAGAAPATRPGAPARQEGAPPAPRKGGQGGPGAVGHPVAVAPATGQADPAGVAAPATPEDGEPSRWVGWLLMALAVVGMPLVGVIGFAASYSTLERFALAHGFSTTLAPWFPVGVDASIIALLAFDLVMVRRRTPWPVLRFAAHAMTLFTVLFNASDGIKGDSFWGGLAADPLWALSHAAMPGLFVLGVEAARKLLLHAARIEDGTASDRIPLHRWVLAPVRTGRLYRRMRLAAVRSYPEMVEREKELEGYRMWLTQELEGDLSEATEVQLLPMTMAPRGYTVEEALALPAKWAAEAEERAEKEAERGRVKAEQERLRKKQDQLQDLADKTDLKVAESTEGARAESAAANAEAVKAEAEARARAAKAKAEHLGTAAERLAQAEAEALESQAAAAARRKAAEDSVEAERAEAEAERLRAEAAKVAAETKKWVAETEVQAARAERAEADKAVAAGEKSAAEKAAAAVRYEAAMIEARAQQAEDYARLLPRERSERLVARMLLAAGADPERATEQDQMEVVPLGEIMGALGVKQTAASDIRKLAAERLVGGYRATSFELMMDGQPQS</sequence>
<name>A0ABQ3EDC8_9ACTN</name>
<gene>
    <name evidence="3" type="ORF">GCM10010346_63170</name>
</gene>
<feature type="compositionally biased region" description="Low complexity" evidence="1">
    <location>
        <begin position="21"/>
        <end position="41"/>
    </location>
</feature>
<feature type="region of interest" description="Disordered" evidence="1">
    <location>
        <begin position="378"/>
        <end position="398"/>
    </location>
</feature>
<dbReference type="Proteomes" id="UP000599437">
    <property type="component" value="Unassembled WGS sequence"/>
</dbReference>
<evidence type="ECO:0008006" key="5">
    <source>
        <dbReference type="Google" id="ProtNLM"/>
    </source>
</evidence>
<keyword evidence="2" id="KW-0472">Membrane</keyword>
<feature type="compositionally biased region" description="Basic and acidic residues" evidence="1">
    <location>
        <begin position="403"/>
        <end position="417"/>
    </location>
</feature>
<evidence type="ECO:0000313" key="4">
    <source>
        <dbReference type="Proteomes" id="UP000599437"/>
    </source>
</evidence>
<reference evidence="4" key="1">
    <citation type="journal article" date="2019" name="Int. J. Syst. Evol. Microbiol.">
        <title>The Global Catalogue of Microorganisms (GCM) 10K type strain sequencing project: providing services to taxonomists for standard genome sequencing and annotation.</title>
        <authorList>
            <consortium name="The Broad Institute Genomics Platform"/>
            <consortium name="The Broad Institute Genome Sequencing Center for Infectious Disease"/>
            <person name="Wu L."/>
            <person name="Ma J."/>
        </authorList>
    </citation>
    <scope>NUCLEOTIDE SEQUENCE [LARGE SCALE GENOMIC DNA]</scope>
    <source>
        <strain evidence="4">JCM 4737</strain>
    </source>
</reference>
<feature type="transmembrane region" description="Helical" evidence="2">
    <location>
        <begin position="140"/>
        <end position="163"/>
    </location>
</feature>
<organism evidence="3 4">
    <name type="scientific">Streptomyces chryseus</name>
    <dbReference type="NCBI Taxonomy" id="68186"/>
    <lineage>
        <taxon>Bacteria</taxon>
        <taxon>Bacillati</taxon>
        <taxon>Actinomycetota</taxon>
        <taxon>Actinomycetes</taxon>
        <taxon>Kitasatosporales</taxon>
        <taxon>Streptomycetaceae</taxon>
        <taxon>Streptomyces</taxon>
    </lineage>
</organism>
<dbReference type="InterPro" id="IPR021235">
    <property type="entry name" value="DUF2637"/>
</dbReference>
<evidence type="ECO:0000313" key="3">
    <source>
        <dbReference type="EMBL" id="GHB31148.1"/>
    </source>
</evidence>
<protein>
    <recommendedName>
        <fullName evidence="5">DUF2637 domain-containing protein</fullName>
    </recommendedName>
</protein>
<accession>A0ABQ3EDC8</accession>
<feature type="region of interest" description="Disordered" evidence="1">
    <location>
        <begin position="403"/>
        <end position="422"/>
    </location>
</feature>
<feature type="region of interest" description="Disordered" evidence="1">
    <location>
        <begin position="1"/>
        <end position="60"/>
    </location>
</feature>
<feature type="transmembrane region" description="Helical" evidence="2">
    <location>
        <begin position="211"/>
        <end position="227"/>
    </location>
</feature>
<dbReference type="Pfam" id="PF10935">
    <property type="entry name" value="DUF2637"/>
    <property type="match status" value="1"/>
</dbReference>
<feature type="region of interest" description="Disordered" evidence="1">
    <location>
        <begin position="76"/>
        <end position="133"/>
    </location>
</feature>
<keyword evidence="2" id="KW-1133">Transmembrane helix</keyword>
<feature type="compositionally biased region" description="Low complexity" evidence="1">
    <location>
        <begin position="108"/>
        <end position="119"/>
    </location>
</feature>
<keyword evidence="2" id="KW-0812">Transmembrane</keyword>